<evidence type="ECO:0000256" key="5">
    <source>
        <dbReference type="ARBA" id="ARBA00023027"/>
    </source>
</evidence>
<comment type="similarity">
    <text evidence="1 6">Belongs to the L-aspartate dehydrogenase family.</text>
</comment>
<dbReference type="NCBIfam" id="NF009827">
    <property type="entry name" value="PRK13303.1-2"/>
    <property type="match status" value="1"/>
</dbReference>
<proteinExistence type="inferred from homology"/>
<evidence type="ECO:0000256" key="3">
    <source>
        <dbReference type="ARBA" id="ARBA00022857"/>
    </source>
</evidence>
<dbReference type="SUPFAM" id="SSF55347">
    <property type="entry name" value="Glyceraldehyde-3-phosphate dehydrogenase-like, C-terminal domain"/>
    <property type="match status" value="1"/>
</dbReference>
<keyword evidence="2 6" id="KW-0662">Pyridine nucleotide biosynthesis</keyword>
<evidence type="ECO:0000256" key="2">
    <source>
        <dbReference type="ARBA" id="ARBA00022642"/>
    </source>
</evidence>
<comment type="miscellaneous">
    <text evidence="6">The iminoaspartate product is unstable in aqueous solution and can decompose to oxaloacetate and ammonia.</text>
</comment>
<dbReference type="InterPro" id="IPR011182">
    <property type="entry name" value="L-Asp_DH"/>
</dbReference>
<evidence type="ECO:0000256" key="4">
    <source>
        <dbReference type="ARBA" id="ARBA00023002"/>
    </source>
</evidence>
<keyword evidence="10" id="KW-1185">Reference proteome</keyword>
<comment type="function">
    <text evidence="6">Specifically catalyzes the NAD or NADP-dependent dehydrogenation of L-aspartate to iminoaspartate.</text>
</comment>
<dbReference type="PIRSF" id="PIRSF005227">
    <property type="entry name" value="Asp_dh_NAD_syn"/>
    <property type="match status" value="1"/>
</dbReference>
<dbReference type="RefSeq" id="WP_377042485.1">
    <property type="nucleotide sequence ID" value="NZ_JBHLUN010000001.1"/>
</dbReference>
<name>A0ABV6JR47_9PROT</name>
<dbReference type="Gene3D" id="3.40.50.720">
    <property type="entry name" value="NAD(P)-binding Rossmann-like Domain"/>
    <property type="match status" value="1"/>
</dbReference>
<evidence type="ECO:0000313" key="9">
    <source>
        <dbReference type="EMBL" id="MFC0406801.1"/>
    </source>
</evidence>
<dbReference type="Pfam" id="PF01958">
    <property type="entry name" value="Asp_DH_C"/>
    <property type="match status" value="1"/>
</dbReference>
<feature type="active site" evidence="6">
    <location>
        <position position="226"/>
    </location>
</feature>
<keyword evidence="3 6" id="KW-0521">NADP</keyword>
<dbReference type="PANTHER" id="PTHR31873:SF6">
    <property type="entry name" value="ASPARTATE DEHYDROGENASE DOMAIN-CONTAINING PROTEIN"/>
    <property type="match status" value="1"/>
</dbReference>
<dbReference type="PANTHER" id="PTHR31873">
    <property type="entry name" value="L-ASPARTATE DEHYDROGENASE-RELATED"/>
    <property type="match status" value="1"/>
</dbReference>
<gene>
    <name evidence="6" type="primary">nadX</name>
    <name evidence="9" type="ORF">ACFFGY_00985</name>
</gene>
<dbReference type="Pfam" id="PF03447">
    <property type="entry name" value="NAD_binding_3"/>
    <property type="match status" value="1"/>
</dbReference>
<evidence type="ECO:0000313" key="10">
    <source>
        <dbReference type="Proteomes" id="UP001589865"/>
    </source>
</evidence>
<reference evidence="9 10" key="1">
    <citation type="submission" date="2024-09" db="EMBL/GenBank/DDBJ databases">
        <authorList>
            <person name="Sun Q."/>
            <person name="Mori K."/>
        </authorList>
    </citation>
    <scope>NUCLEOTIDE SEQUENCE [LARGE SCALE GENOMIC DNA]</scope>
    <source>
        <strain evidence="9 10">TBRC 5777</strain>
    </source>
</reference>
<dbReference type="HAMAP" id="MF_01265">
    <property type="entry name" value="NadX"/>
    <property type="match status" value="1"/>
</dbReference>
<feature type="binding site" evidence="6">
    <location>
        <position position="196"/>
    </location>
    <ligand>
        <name>NAD(+)</name>
        <dbReference type="ChEBI" id="CHEBI:57540"/>
    </ligand>
</feature>
<dbReference type="NCBIfam" id="NF009829">
    <property type="entry name" value="PRK13303.1-4"/>
    <property type="match status" value="1"/>
</dbReference>
<dbReference type="InterPro" id="IPR005106">
    <property type="entry name" value="Asp/hSer_DH_NAD-bd"/>
</dbReference>
<feature type="binding site" evidence="6">
    <location>
        <position position="130"/>
    </location>
    <ligand>
        <name>NAD(+)</name>
        <dbReference type="ChEBI" id="CHEBI:57540"/>
    </ligand>
</feature>
<dbReference type="SUPFAM" id="SSF51735">
    <property type="entry name" value="NAD(P)-binding Rossmann-fold domains"/>
    <property type="match status" value="1"/>
</dbReference>
<evidence type="ECO:0000259" key="7">
    <source>
        <dbReference type="Pfam" id="PF01958"/>
    </source>
</evidence>
<dbReference type="InterPro" id="IPR036291">
    <property type="entry name" value="NAD(P)-bd_dom_sf"/>
</dbReference>
<keyword evidence="5 6" id="KW-0520">NAD</keyword>
<accession>A0ABV6JR47</accession>
<sequence>MERLGLIGAGGMAATVLDALAAALPAPLEHLAILTRPGGEARAEALLRAHPVARDATVHTALDPFLATGPAVVAECAGHAAVRAHGAAVLRSGRDLVVISVGALADPALHTALEDAAQAGGAQLILPAGAVGGLDALGAARLSGLEAVTYVGRKPPAAWRGTAAEEMADLATLREATVFFTGTAREAAQRFPQNANVAAAVALAGLGFEQTAVQLVADPTVTRNEHEVAVRSACADFTIRLAGHPSPANPKTSLSAGYSVARTLLNRVARVVI</sequence>
<comment type="pathway">
    <text evidence="6">Cofactor biosynthesis; NAD(+) biosynthesis; iminoaspartate from L-aspartate (dehydrogenase route): step 1/1.</text>
</comment>
<dbReference type="EC" id="1.4.1.21" evidence="6"/>
<evidence type="ECO:0000256" key="6">
    <source>
        <dbReference type="HAMAP-Rule" id="MF_01265"/>
    </source>
</evidence>
<protein>
    <recommendedName>
        <fullName evidence="6">L-aspartate dehydrogenase</fullName>
        <ecNumber evidence="6">1.4.1.21</ecNumber>
    </recommendedName>
</protein>
<dbReference type="InterPro" id="IPR002811">
    <property type="entry name" value="Asp_DH"/>
</dbReference>
<keyword evidence="4 6" id="KW-0560">Oxidoreductase</keyword>
<feature type="domain" description="Aspartate dehydrogenase" evidence="7">
    <location>
        <begin position="174"/>
        <end position="260"/>
    </location>
</feature>
<comment type="catalytic activity">
    <reaction evidence="6">
        <text>L-aspartate + NAD(+) + H2O = oxaloacetate + NH4(+) + NADH + H(+)</text>
        <dbReference type="Rhea" id="RHEA:11788"/>
        <dbReference type="ChEBI" id="CHEBI:15377"/>
        <dbReference type="ChEBI" id="CHEBI:15378"/>
        <dbReference type="ChEBI" id="CHEBI:16452"/>
        <dbReference type="ChEBI" id="CHEBI:28938"/>
        <dbReference type="ChEBI" id="CHEBI:29991"/>
        <dbReference type="ChEBI" id="CHEBI:57540"/>
        <dbReference type="ChEBI" id="CHEBI:57945"/>
        <dbReference type="EC" id="1.4.1.21"/>
    </reaction>
</comment>
<dbReference type="Gene3D" id="3.30.360.10">
    <property type="entry name" value="Dihydrodipicolinate Reductase, domain 2"/>
    <property type="match status" value="1"/>
</dbReference>
<organism evidence="9 10">
    <name type="scientific">Roseomonas elaeocarpi</name>
    <dbReference type="NCBI Taxonomy" id="907779"/>
    <lineage>
        <taxon>Bacteria</taxon>
        <taxon>Pseudomonadati</taxon>
        <taxon>Pseudomonadota</taxon>
        <taxon>Alphaproteobacteria</taxon>
        <taxon>Acetobacterales</taxon>
        <taxon>Roseomonadaceae</taxon>
        <taxon>Roseomonas</taxon>
    </lineage>
</organism>
<dbReference type="Proteomes" id="UP001589865">
    <property type="component" value="Unassembled WGS sequence"/>
</dbReference>
<evidence type="ECO:0000259" key="8">
    <source>
        <dbReference type="Pfam" id="PF03447"/>
    </source>
</evidence>
<evidence type="ECO:0000256" key="1">
    <source>
        <dbReference type="ARBA" id="ARBA00008331"/>
    </source>
</evidence>
<dbReference type="EMBL" id="JBHLUN010000001">
    <property type="protein sequence ID" value="MFC0406801.1"/>
    <property type="molecule type" value="Genomic_DNA"/>
</dbReference>
<dbReference type="GO" id="GO:0033735">
    <property type="term" value="F:aspartate dehydrogenase [NAD(P)+] activity"/>
    <property type="evidence" value="ECO:0007669"/>
    <property type="project" value="UniProtKB-EC"/>
</dbReference>
<comment type="catalytic activity">
    <reaction evidence="6">
        <text>L-aspartate + NADP(+) + H2O = oxaloacetate + NH4(+) + NADPH + H(+)</text>
        <dbReference type="Rhea" id="RHEA:11784"/>
        <dbReference type="ChEBI" id="CHEBI:15377"/>
        <dbReference type="ChEBI" id="CHEBI:15378"/>
        <dbReference type="ChEBI" id="CHEBI:16452"/>
        <dbReference type="ChEBI" id="CHEBI:28938"/>
        <dbReference type="ChEBI" id="CHEBI:29991"/>
        <dbReference type="ChEBI" id="CHEBI:57783"/>
        <dbReference type="ChEBI" id="CHEBI:58349"/>
        <dbReference type="EC" id="1.4.1.21"/>
    </reaction>
</comment>
<feature type="domain" description="Aspartate/homoserine dehydrogenase NAD-binding" evidence="8">
    <location>
        <begin position="8"/>
        <end position="127"/>
    </location>
</feature>
<comment type="caution">
    <text evidence="9">The sequence shown here is derived from an EMBL/GenBank/DDBJ whole genome shotgun (WGS) entry which is preliminary data.</text>
</comment>
<dbReference type="InterPro" id="IPR020626">
    <property type="entry name" value="Asp_DH_prok"/>
</dbReference>
<dbReference type="NCBIfam" id="NF009828">
    <property type="entry name" value="PRK13303.1-3"/>
    <property type="match status" value="1"/>
</dbReference>